<evidence type="ECO:0000313" key="2">
    <source>
        <dbReference type="Proteomes" id="UP000077002"/>
    </source>
</evidence>
<keyword evidence="2" id="KW-1185">Reference proteome</keyword>
<comment type="caution">
    <text evidence="1">The sequence shown here is derived from an EMBL/GenBank/DDBJ whole genome shotgun (WGS) entry which is preliminary data.</text>
</comment>
<organism evidence="1 2">
    <name type="scientific">Fonsecaea monophora</name>
    <dbReference type="NCBI Taxonomy" id="254056"/>
    <lineage>
        <taxon>Eukaryota</taxon>
        <taxon>Fungi</taxon>
        <taxon>Dikarya</taxon>
        <taxon>Ascomycota</taxon>
        <taxon>Pezizomycotina</taxon>
        <taxon>Eurotiomycetes</taxon>
        <taxon>Chaetothyriomycetidae</taxon>
        <taxon>Chaetothyriales</taxon>
        <taxon>Herpotrichiellaceae</taxon>
        <taxon>Fonsecaea</taxon>
    </lineage>
</organism>
<sequence>MAFGIGAGTLWYGYMGYNIIYGGFADDELQQETSFTAERIWNASLPLYDETQNLSQDDVLLPKMVDRSPGHQECISKAYVQKRRLGFAGARLESPSFGACIIVHFVSFETWERLAEY</sequence>
<name>A0A177FIZ2_9EURO</name>
<proteinExistence type="predicted"/>
<dbReference type="AlphaFoldDB" id="A0A177FIZ2"/>
<dbReference type="RefSeq" id="XP_022515638.1">
    <property type="nucleotide sequence ID" value="XM_022651894.1"/>
</dbReference>
<gene>
    <name evidence="1" type="ORF">AYO21_01913</name>
</gene>
<dbReference type="EMBL" id="LVKK01000008">
    <property type="protein sequence ID" value="OAG43686.1"/>
    <property type="molecule type" value="Genomic_DNA"/>
</dbReference>
<dbReference type="Proteomes" id="UP000077002">
    <property type="component" value="Unassembled WGS sequence"/>
</dbReference>
<accession>A0A177FIZ2</accession>
<protein>
    <submittedName>
        <fullName evidence="1">Jumonji domain-containing protein 1</fullName>
    </submittedName>
</protein>
<dbReference type="GeneID" id="34597090"/>
<reference evidence="1 2" key="1">
    <citation type="submission" date="2016-03" db="EMBL/GenBank/DDBJ databases">
        <title>Draft genome sequence of the Fonsecaea monophora CBS 269.37.</title>
        <authorList>
            <person name="Bombassaro A."/>
            <person name="Vinicius W.A."/>
            <person name="De Hoog S."/>
            <person name="Sun J."/>
            <person name="Souza E.M."/>
            <person name="Raittz R.T."/>
            <person name="Costa F."/>
            <person name="Leao A.C."/>
            <person name="Tadra-Sfeir M.Z."/>
            <person name="Baura V."/>
            <person name="Balsanelli E."/>
            <person name="Pedrosa F.O."/>
            <person name="Moreno L.F."/>
            <person name="Steffens M.B."/>
            <person name="Xi L."/>
            <person name="Bocca A.L."/>
            <person name="Felipe M.S."/>
            <person name="Teixeira M."/>
            <person name="Telles Filho F.Q."/>
            <person name="Azevedo C.M."/>
            <person name="Gomes R."/>
            <person name="Vicente V.A."/>
        </authorList>
    </citation>
    <scope>NUCLEOTIDE SEQUENCE [LARGE SCALE GENOMIC DNA]</scope>
    <source>
        <strain evidence="1 2">CBS 269.37</strain>
    </source>
</reference>
<evidence type="ECO:0000313" key="1">
    <source>
        <dbReference type="EMBL" id="OAG43686.1"/>
    </source>
</evidence>